<dbReference type="AlphaFoldDB" id="A0AAD2DX34"/>
<accession>A0AAD2DX34</accession>
<keyword evidence="1" id="KW-0472">Membrane</keyword>
<dbReference type="EMBL" id="OU503045">
    <property type="protein sequence ID" value="CAI9769059.1"/>
    <property type="molecule type" value="Genomic_DNA"/>
</dbReference>
<dbReference type="PANTHER" id="PTHR33306">
    <property type="entry name" value="EXPRESSED PROTEIN-RELATED-RELATED"/>
    <property type="match status" value="1"/>
</dbReference>
<feature type="transmembrane region" description="Helical" evidence="1">
    <location>
        <begin position="77"/>
        <end position="98"/>
    </location>
</feature>
<organism evidence="2 3">
    <name type="scientific">Fraxinus pennsylvanica</name>
    <dbReference type="NCBI Taxonomy" id="56036"/>
    <lineage>
        <taxon>Eukaryota</taxon>
        <taxon>Viridiplantae</taxon>
        <taxon>Streptophyta</taxon>
        <taxon>Embryophyta</taxon>
        <taxon>Tracheophyta</taxon>
        <taxon>Spermatophyta</taxon>
        <taxon>Magnoliopsida</taxon>
        <taxon>eudicotyledons</taxon>
        <taxon>Gunneridae</taxon>
        <taxon>Pentapetalae</taxon>
        <taxon>asterids</taxon>
        <taxon>lamiids</taxon>
        <taxon>Lamiales</taxon>
        <taxon>Oleaceae</taxon>
        <taxon>Oleeae</taxon>
        <taxon>Fraxinus</taxon>
    </lineage>
</organism>
<feature type="transmembrane region" description="Helical" evidence="1">
    <location>
        <begin position="158"/>
        <end position="178"/>
    </location>
</feature>
<evidence type="ECO:0000256" key="1">
    <source>
        <dbReference type="SAM" id="Phobius"/>
    </source>
</evidence>
<feature type="transmembrane region" description="Helical" evidence="1">
    <location>
        <begin position="110"/>
        <end position="128"/>
    </location>
</feature>
<evidence type="ECO:0000313" key="3">
    <source>
        <dbReference type="Proteomes" id="UP000834106"/>
    </source>
</evidence>
<evidence type="ECO:0000313" key="2">
    <source>
        <dbReference type="EMBL" id="CAI9769059.1"/>
    </source>
</evidence>
<keyword evidence="1" id="KW-1133">Transmembrane helix</keyword>
<name>A0AAD2DX34_9LAMI</name>
<gene>
    <name evidence="2" type="ORF">FPE_LOCUS17231</name>
</gene>
<protein>
    <submittedName>
        <fullName evidence="2">Uncharacterized protein</fullName>
    </submittedName>
</protein>
<keyword evidence="3" id="KW-1185">Reference proteome</keyword>
<dbReference type="Proteomes" id="UP000834106">
    <property type="component" value="Chromosome 10"/>
</dbReference>
<proteinExistence type="predicted"/>
<keyword evidence="1" id="KW-0812">Transmembrane</keyword>
<sequence length="183" mass="20905">MATITPDNLQSIGSNQAIKSYTPFSNINCSQLLLEFVYFVHFEKAKNQSVLHHQNMSYRRSTASSISEVFSLNPLPYPVLLILAVVFIFLGLQFYVSYESVVESTEENMGWLLMAAPLVLLFAVRWLSTVESPGWWFGSPWDRRRTTYYMPSEGSSPWGVAALILLLLVLVQYQSAFLESWFI</sequence>
<dbReference type="PANTHER" id="PTHR33306:SF7">
    <property type="entry name" value="EXPRESSED PROTEIN"/>
    <property type="match status" value="1"/>
</dbReference>
<reference evidence="2" key="1">
    <citation type="submission" date="2023-05" db="EMBL/GenBank/DDBJ databases">
        <authorList>
            <person name="Huff M."/>
        </authorList>
    </citation>
    <scope>NUCLEOTIDE SEQUENCE</scope>
</reference>